<organism evidence="1 2">
    <name type="scientific">Longimycelium tulufanense</name>
    <dbReference type="NCBI Taxonomy" id="907463"/>
    <lineage>
        <taxon>Bacteria</taxon>
        <taxon>Bacillati</taxon>
        <taxon>Actinomycetota</taxon>
        <taxon>Actinomycetes</taxon>
        <taxon>Pseudonocardiales</taxon>
        <taxon>Pseudonocardiaceae</taxon>
        <taxon>Longimycelium</taxon>
    </lineage>
</organism>
<evidence type="ECO:0000313" key="1">
    <source>
        <dbReference type="EMBL" id="GGM35369.1"/>
    </source>
</evidence>
<dbReference type="RefSeq" id="WP_189053048.1">
    <property type="nucleotide sequence ID" value="NZ_BMMK01000001.1"/>
</dbReference>
<evidence type="ECO:0000313" key="2">
    <source>
        <dbReference type="Proteomes" id="UP000637578"/>
    </source>
</evidence>
<sequence length="93" mass="10792">MAWSYLHRVELFRIVRGQRVLEHVEEFDDHGPYVGRGAAEYAEIVAEDYLSRWRRPPGRWLVAVWQLDDSGAKAKRLCEVELNWAAPARNKAG</sequence>
<reference evidence="1" key="2">
    <citation type="submission" date="2020-09" db="EMBL/GenBank/DDBJ databases">
        <authorList>
            <person name="Sun Q."/>
            <person name="Zhou Y."/>
        </authorList>
    </citation>
    <scope>NUCLEOTIDE SEQUENCE</scope>
    <source>
        <strain evidence="1">CGMCC 4.5737</strain>
    </source>
</reference>
<accession>A0A8J3C7H1</accession>
<dbReference type="EMBL" id="BMMK01000001">
    <property type="protein sequence ID" value="GGM35369.1"/>
    <property type="molecule type" value="Genomic_DNA"/>
</dbReference>
<name>A0A8J3C7H1_9PSEU</name>
<dbReference type="AlphaFoldDB" id="A0A8J3C7H1"/>
<dbReference type="Proteomes" id="UP000637578">
    <property type="component" value="Unassembled WGS sequence"/>
</dbReference>
<keyword evidence="2" id="KW-1185">Reference proteome</keyword>
<reference evidence="1" key="1">
    <citation type="journal article" date="2014" name="Int. J. Syst. Evol. Microbiol.">
        <title>Complete genome sequence of Corynebacterium casei LMG S-19264T (=DSM 44701T), isolated from a smear-ripened cheese.</title>
        <authorList>
            <consortium name="US DOE Joint Genome Institute (JGI-PGF)"/>
            <person name="Walter F."/>
            <person name="Albersmeier A."/>
            <person name="Kalinowski J."/>
            <person name="Ruckert C."/>
        </authorList>
    </citation>
    <scope>NUCLEOTIDE SEQUENCE</scope>
    <source>
        <strain evidence="1">CGMCC 4.5737</strain>
    </source>
</reference>
<proteinExistence type="predicted"/>
<protein>
    <submittedName>
        <fullName evidence="1">Uncharacterized protein</fullName>
    </submittedName>
</protein>
<gene>
    <name evidence="1" type="ORF">GCM10012275_03300</name>
</gene>
<comment type="caution">
    <text evidence="1">The sequence shown here is derived from an EMBL/GenBank/DDBJ whole genome shotgun (WGS) entry which is preliminary data.</text>
</comment>